<comment type="caution">
    <text evidence="1">The sequence shown here is derived from an EMBL/GenBank/DDBJ whole genome shotgun (WGS) entry which is preliminary data.</text>
</comment>
<evidence type="ECO:0000313" key="1">
    <source>
        <dbReference type="EMBL" id="PJG50607.1"/>
    </source>
</evidence>
<organism evidence="1 2">
    <name type="scientific">Bradyrhizobium forestalis</name>
    <dbReference type="NCBI Taxonomy" id="1419263"/>
    <lineage>
        <taxon>Bacteria</taxon>
        <taxon>Pseudomonadati</taxon>
        <taxon>Pseudomonadota</taxon>
        <taxon>Alphaproteobacteria</taxon>
        <taxon>Hyphomicrobiales</taxon>
        <taxon>Nitrobacteraceae</taxon>
        <taxon>Bradyrhizobium</taxon>
    </lineage>
</organism>
<proteinExistence type="predicted"/>
<gene>
    <name evidence="1" type="ORF">CVM73_35495</name>
</gene>
<dbReference type="EMBL" id="PGVG01000055">
    <property type="protein sequence ID" value="PJG50607.1"/>
    <property type="molecule type" value="Genomic_DNA"/>
</dbReference>
<dbReference type="Proteomes" id="UP000231194">
    <property type="component" value="Unassembled WGS sequence"/>
</dbReference>
<evidence type="ECO:0000313" key="2">
    <source>
        <dbReference type="Proteomes" id="UP000231194"/>
    </source>
</evidence>
<sequence length="59" mass="6884">MVDLDLKRFFDRVNHDISLFAARLTDKKAVVQARHDRQPGSHRSTFWSRCPVQLTTAML</sequence>
<dbReference type="AlphaFoldDB" id="A0A2M8QYH5"/>
<reference evidence="1 2" key="1">
    <citation type="submission" date="2017-11" db="EMBL/GenBank/DDBJ databases">
        <title>Bradyrhizobium forestalis sp. nov., an efficient nitrogen-fixing bacterium isolated from nodules of forest legume species in the Amazon.</title>
        <authorList>
            <person name="Costa E.M."/>
            <person name="Guimaraes A."/>
            <person name="Carvalho T.S."/>
            <person name="Rodrigues T.L."/>
            <person name="Ribeiro P.R.A."/>
            <person name="Lebbe L."/>
            <person name="Willems A."/>
            <person name="Moreira F.M.S."/>
        </authorList>
    </citation>
    <scope>NUCLEOTIDE SEQUENCE [LARGE SCALE GENOMIC DNA]</scope>
    <source>
        <strain evidence="1 2">INPA54B</strain>
    </source>
</reference>
<protein>
    <submittedName>
        <fullName evidence="1">Uncharacterized protein</fullName>
    </submittedName>
</protein>
<accession>A0A2M8QYH5</accession>
<keyword evidence="2" id="KW-1185">Reference proteome</keyword>
<name>A0A2M8QYH5_9BRAD</name>